<reference evidence="1 2" key="1">
    <citation type="journal article" date="2021" name="Hortic Res">
        <title>High-quality reference genome and annotation aids understanding of berry development for evergreen blueberry (Vaccinium darrowii).</title>
        <authorList>
            <person name="Yu J."/>
            <person name="Hulse-Kemp A.M."/>
            <person name="Babiker E."/>
            <person name="Staton M."/>
        </authorList>
    </citation>
    <scope>NUCLEOTIDE SEQUENCE [LARGE SCALE GENOMIC DNA]</scope>
    <source>
        <strain evidence="2">cv. NJ 8807/NJ 8810</strain>
        <tissue evidence="1">Young leaf</tissue>
    </source>
</reference>
<comment type="caution">
    <text evidence="1">The sequence shown here is derived from an EMBL/GenBank/DDBJ whole genome shotgun (WGS) entry which is preliminary data.</text>
</comment>
<accession>A0ACB7Z201</accession>
<dbReference type="EMBL" id="CM037153">
    <property type="protein sequence ID" value="KAH7859270.1"/>
    <property type="molecule type" value="Genomic_DNA"/>
</dbReference>
<name>A0ACB7Z201_9ERIC</name>
<evidence type="ECO:0000313" key="2">
    <source>
        <dbReference type="Proteomes" id="UP000828048"/>
    </source>
</evidence>
<organism evidence="1 2">
    <name type="scientific">Vaccinium darrowii</name>
    <dbReference type="NCBI Taxonomy" id="229202"/>
    <lineage>
        <taxon>Eukaryota</taxon>
        <taxon>Viridiplantae</taxon>
        <taxon>Streptophyta</taxon>
        <taxon>Embryophyta</taxon>
        <taxon>Tracheophyta</taxon>
        <taxon>Spermatophyta</taxon>
        <taxon>Magnoliopsida</taxon>
        <taxon>eudicotyledons</taxon>
        <taxon>Gunneridae</taxon>
        <taxon>Pentapetalae</taxon>
        <taxon>asterids</taxon>
        <taxon>Ericales</taxon>
        <taxon>Ericaceae</taxon>
        <taxon>Vaccinioideae</taxon>
        <taxon>Vaccinieae</taxon>
        <taxon>Vaccinium</taxon>
    </lineage>
</organism>
<proteinExistence type="predicted"/>
<dbReference type="Proteomes" id="UP000828048">
    <property type="component" value="Chromosome 3"/>
</dbReference>
<gene>
    <name evidence="1" type="ORF">Vadar_033911</name>
</gene>
<protein>
    <submittedName>
        <fullName evidence="1">Uncharacterized protein</fullName>
    </submittedName>
</protein>
<keyword evidence="2" id="KW-1185">Reference proteome</keyword>
<evidence type="ECO:0000313" key="1">
    <source>
        <dbReference type="EMBL" id="KAH7859270.1"/>
    </source>
</evidence>
<sequence length="346" mass="37831">MWGGGVIAVMVAMEGLDAGLNTLSKAAMNEGMSDFVFVVYFNALALLFLLSSNFFYYRKKPIPKPPLFIVFRIFILGILSCGVQIFMYVGIGYSSPTMASAMNGLIPGFTFILAILTRMEKLDLRVRSSQAKSIGTLVALAGAYILIFYQGPAVISSGRSTSYNVFGTLYVSNWIIGGLLLVTSSVLFSLSFIVQTWIIKEYPAELMVSLFGCIFVLIPSAIVALIVERDLSAWKLKPDLDLVTIAYSAIFMVTIRGVVDIWACRTKGPVFVSMFKPIGMVFTVVMTVTFLRVTLHIGSVIGAAIIALGFYSVLWGKAEEVNMVEDIVISGFDSSPDEEVPLLRNT</sequence>